<feature type="domain" description="Piwi" evidence="1">
    <location>
        <begin position="15"/>
        <end position="87"/>
    </location>
</feature>
<dbReference type="InterPro" id="IPR003165">
    <property type="entry name" value="Piwi"/>
</dbReference>
<dbReference type="AlphaFoldDB" id="A0A7R9PQA3"/>
<sequence>MLTIARVQVQQGRGYDFYLVSQSVRQGTVSPTSYNVISDNIGLDPDKLQRLTYKLTHLYYNWSGTVRVPAPCQYAHKLAFLVGQALHRSPNVQLDDYLYFL</sequence>
<dbReference type="InterPro" id="IPR036397">
    <property type="entry name" value="RNaseH_sf"/>
</dbReference>
<dbReference type="Gene3D" id="3.30.420.10">
    <property type="entry name" value="Ribonuclease H-like superfamily/Ribonuclease H"/>
    <property type="match status" value="1"/>
</dbReference>
<dbReference type="SUPFAM" id="SSF53098">
    <property type="entry name" value="Ribonuclease H-like"/>
    <property type="match status" value="1"/>
</dbReference>
<dbReference type="PROSITE" id="PS50822">
    <property type="entry name" value="PIWI"/>
    <property type="match status" value="1"/>
</dbReference>
<proteinExistence type="predicted"/>
<accession>A0A7R9PQA3</accession>
<dbReference type="InterPro" id="IPR012337">
    <property type="entry name" value="RNaseH-like_sf"/>
</dbReference>
<name>A0A7R9PQA3_TIMGE</name>
<evidence type="ECO:0000259" key="1">
    <source>
        <dbReference type="PROSITE" id="PS50822"/>
    </source>
</evidence>
<evidence type="ECO:0000313" key="2">
    <source>
        <dbReference type="EMBL" id="CAD7605072.1"/>
    </source>
</evidence>
<organism evidence="2">
    <name type="scientific">Timema genevievae</name>
    <name type="common">Walking stick</name>
    <dbReference type="NCBI Taxonomy" id="629358"/>
    <lineage>
        <taxon>Eukaryota</taxon>
        <taxon>Metazoa</taxon>
        <taxon>Ecdysozoa</taxon>
        <taxon>Arthropoda</taxon>
        <taxon>Hexapoda</taxon>
        <taxon>Insecta</taxon>
        <taxon>Pterygota</taxon>
        <taxon>Neoptera</taxon>
        <taxon>Polyneoptera</taxon>
        <taxon>Phasmatodea</taxon>
        <taxon>Timematodea</taxon>
        <taxon>Timematoidea</taxon>
        <taxon>Timematidae</taxon>
        <taxon>Timema</taxon>
    </lineage>
</organism>
<dbReference type="EMBL" id="OE844286">
    <property type="protein sequence ID" value="CAD7605072.1"/>
    <property type="molecule type" value="Genomic_DNA"/>
</dbReference>
<gene>
    <name evidence="2" type="ORF">TGEB3V08_LOCUS9389</name>
</gene>
<dbReference type="GO" id="GO:0003676">
    <property type="term" value="F:nucleic acid binding"/>
    <property type="evidence" value="ECO:0007669"/>
    <property type="project" value="InterPro"/>
</dbReference>
<dbReference type="PANTHER" id="PTHR22891">
    <property type="entry name" value="EUKARYOTIC TRANSLATION INITIATION FACTOR 2C"/>
    <property type="match status" value="1"/>
</dbReference>
<dbReference type="Pfam" id="PF02171">
    <property type="entry name" value="Piwi"/>
    <property type="match status" value="1"/>
</dbReference>
<protein>
    <recommendedName>
        <fullName evidence="1">Piwi domain-containing protein</fullName>
    </recommendedName>
</protein>
<reference evidence="2" key="1">
    <citation type="submission" date="2020-11" db="EMBL/GenBank/DDBJ databases">
        <authorList>
            <person name="Tran Van P."/>
        </authorList>
    </citation>
    <scope>NUCLEOTIDE SEQUENCE</scope>
</reference>